<feature type="region of interest" description="Disordered" evidence="3">
    <location>
        <begin position="405"/>
        <end position="511"/>
    </location>
</feature>
<dbReference type="OrthoDB" id="3367at2759"/>
<evidence type="ECO:0000313" key="4">
    <source>
        <dbReference type="EMBL" id="GBF89015.1"/>
    </source>
</evidence>
<organism evidence="4 5">
    <name type="scientific">Raphidocelis subcapitata</name>
    <dbReference type="NCBI Taxonomy" id="307507"/>
    <lineage>
        <taxon>Eukaryota</taxon>
        <taxon>Viridiplantae</taxon>
        <taxon>Chlorophyta</taxon>
        <taxon>core chlorophytes</taxon>
        <taxon>Chlorophyceae</taxon>
        <taxon>CS clade</taxon>
        <taxon>Sphaeropleales</taxon>
        <taxon>Selenastraceae</taxon>
        <taxon>Raphidocelis</taxon>
    </lineage>
</organism>
<gene>
    <name evidence="4" type="ORF">Rsub_01514</name>
</gene>
<proteinExistence type="predicted"/>
<feature type="compositionally biased region" description="Pro residues" evidence="3">
    <location>
        <begin position="461"/>
        <end position="478"/>
    </location>
</feature>
<keyword evidence="5" id="KW-1185">Reference proteome</keyword>
<dbReference type="Gene3D" id="2.130.10.10">
    <property type="entry name" value="YVTN repeat-like/Quinoprotein amine dehydrogenase"/>
    <property type="match status" value="1"/>
</dbReference>
<name>A0A2V0NW23_9CHLO</name>
<dbReference type="STRING" id="307507.A0A2V0NW23"/>
<dbReference type="InterPro" id="IPR051362">
    <property type="entry name" value="WD_repeat_creC_regulators"/>
</dbReference>
<comment type="caution">
    <text evidence="4">The sequence shown here is derived from an EMBL/GenBank/DDBJ whole genome shotgun (WGS) entry which is preliminary data.</text>
</comment>
<dbReference type="InterPro" id="IPR036322">
    <property type="entry name" value="WD40_repeat_dom_sf"/>
</dbReference>
<dbReference type="SUPFAM" id="SSF50978">
    <property type="entry name" value="WD40 repeat-like"/>
    <property type="match status" value="1"/>
</dbReference>
<keyword evidence="2" id="KW-0677">Repeat</keyword>
<protein>
    <submittedName>
        <fullName evidence="4">Uncharacterized protein</fullName>
    </submittedName>
</protein>
<evidence type="ECO:0000256" key="1">
    <source>
        <dbReference type="ARBA" id="ARBA00022574"/>
    </source>
</evidence>
<dbReference type="EMBL" id="BDRX01000007">
    <property type="protein sequence ID" value="GBF89015.1"/>
    <property type="molecule type" value="Genomic_DNA"/>
</dbReference>
<dbReference type="PANTHER" id="PTHR14107:SF16">
    <property type="entry name" value="AT02583P"/>
    <property type="match status" value="1"/>
</dbReference>
<dbReference type="InterPro" id="IPR001680">
    <property type="entry name" value="WD40_rpt"/>
</dbReference>
<dbReference type="AlphaFoldDB" id="A0A2V0NW23"/>
<dbReference type="SMART" id="SM00320">
    <property type="entry name" value="WD40"/>
    <property type="match status" value="5"/>
</dbReference>
<evidence type="ECO:0000256" key="3">
    <source>
        <dbReference type="SAM" id="MobiDB-lite"/>
    </source>
</evidence>
<dbReference type="InterPro" id="IPR015943">
    <property type="entry name" value="WD40/YVTN_repeat-like_dom_sf"/>
</dbReference>
<keyword evidence="1" id="KW-0853">WD repeat</keyword>
<feature type="compositionally biased region" description="Low complexity" evidence="3">
    <location>
        <begin position="479"/>
        <end position="498"/>
    </location>
</feature>
<dbReference type="Pfam" id="PF00400">
    <property type="entry name" value="WD40"/>
    <property type="match status" value="2"/>
</dbReference>
<evidence type="ECO:0000313" key="5">
    <source>
        <dbReference type="Proteomes" id="UP000247498"/>
    </source>
</evidence>
<dbReference type="InParanoid" id="A0A2V0NW23"/>
<dbReference type="PANTHER" id="PTHR14107">
    <property type="entry name" value="WD REPEAT PROTEIN"/>
    <property type="match status" value="1"/>
</dbReference>
<evidence type="ECO:0000256" key="2">
    <source>
        <dbReference type="ARBA" id="ARBA00022737"/>
    </source>
</evidence>
<reference evidence="4 5" key="1">
    <citation type="journal article" date="2018" name="Sci. Rep.">
        <title>Raphidocelis subcapitata (=Pseudokirchneriella subcapitata) provides an insight into genome evolution and environmental adaptations in the Sphaeropleales.</title>
        <authorList>
            <person name="Suzuki S."/>
            <person name="Yamaguchi H."/>
            <person name="Nakajima N."/>
            <person name="Kawachi M."/>
        </authorList>
    </citation>
    <scope>NUCLEOTIDE SEQUENCE [LARGE SCALE GENOMIC DNA]</scope>
    <source>
        <strain evidence="4 5">NIES-35</strain>
    </source>
</reference>
<accession>A0A2V0NW23</accession>
<dbReference type="Proteomes" id="UP000247498">
    <property type="component" value="Unassembled WGS sequence"/>
</dbReference>
<feature type="compositionally biased region" description="Low complexity" evidence="3">
    <location>
        <begin position="405"/>
        <end position="451"/>
    </location>
</feature>
<sequence length="607" mass="62858">MDGKPPTKTRFKATDGRYTLLSERTSGLIPFQGGRATRLTLATLRGGAEAGRYVIFNVSEQLLVCAHDATNKDPLRSLVFNPASVRDGYPRVHAFSESRDGNDLLVGLANGEVHLLSLRAQLQLPPGSTKPSAAATLNEGGAHDGTRCCAVLWAPRSAGAQFLAVHYSGNILVYKKSGSMLGEGGGSGKLLSMPSLTASRASGLSPCQTITVPGSCGANDAAFSPDGGRLAVACRDGSVRLLDWPSGQCVAGYRSYYGAALCCCWSPDGRLVASGGEDDLVAVYSVPDRRVVAFGEGHSSYVSRVAFDAWGCGGGGGVGGGGADAGGMGGAAAAAATERTYRLGSCGQDTALCLWDLVIEEDAAYFNQATGQAGIKRVASSSHVPIPKVSSGLNLATMAEQLELQQQQQQQQQPGQQQQEQEQQQHPNQQQQIQQQQQQLNSHHSHLQQQQQHHHHNHNPQLPPLHPPSPQRPPPASPSPHGAAAPAPAASPAPAARPGTPPPEGLPRQGSSNLLALLGKHPGHAVAGNGPVAAPNPIGASLPRAEMTLIPPVMQHKLHAEPLSDVLFCEDALYTACHGGQVKRWGRPAARAGSGLGGGGGGGGGGA</sequence>
<dbReference type="FunCoup" id="A0A2V0NW23">
    <property type="interactions" value="1925"/>
</dbReference>